<gene>
    <name evidence="2" type="ORF">EKG83_29590</name>
</gene>
<proteinExistence type="predicted"/>
<dbReference type="Pfam" id="PF00550">
    <property type="entry name" value="PP-binding"/>
    <property type="match status" value="1"/>
</dbReference>
<sequence>MSDVTGELLAVVTAEVGRAVDADTDLFAAGLMSSLVSLEIVTRVERRYGIDVNGDDLDLENFRTVEAMAALVDRLRAVRGTRSAP</sequence>
<accession>A0A5Q0H530</accession>
<evidence type="ECO:0000313" key="3">
    <source>
        <dbReference type="Proteomes" id="UP000325787"/>
    </source>
</evidence>
<dbReference type="PROSITE" id="PS50075">
    <property type="entry name" value="CARRIER"/>
    <property type="match status" value="1"/>
</dbReference>
<reference evidence="3" key="1">
    <citation type="journal article" date="2021" name="Curr. Microbiol.">
        <title>Complete genome of nocamycin-producing strain Saccharothrix syringae NRRL B-16468 reveals the biosynthetic potential for secondary metabolites.</title>
        <authorList>
            <person name="Mo X."/>
            <person name="Yang S."/>
        </authorList>
    </citation>
    <scope>NUCLEOTIDE SEQUENCE [LARGE SCALE GENOMIC DNA]</scope>
    <source>
        <strain evidence="3">ATCC 51364 / DSM 43886 / JCM 6844 / KCTC 9398 / NBRC 14523 / NRRL B-16468 / INA 2240</strain>
    </source>
</reference>
<dbReference type="AlphaFoldDB" id="A0A5Q0H530"/>
<evidence type="ECO:0000259" key="1">
    <source>
        <dbReference type="PROSITE" id="PS50075"/>
    </source>
</evidence>
<evidence type="ECO:0000313" key="2">
    <source>
        <dbReference type="EMBL" id="QFZ20985.1"/>
    </source>
</evidence>
<name>A0A5Q0H530_SACSY</name>
<keyword evidence="3" id="KW-1185">Reference proteome</keyword>
<protein>
    <submittedName>
        <fullName evidence="2">Acyl carrier protein</fullName>
    </submittedName>
</protein>
<dbReference type="InterPro" id="IPR036736">
    <property type="entry name" value="ACP-like_sf"/>
</dbReference>
<dbReference type="RefSeq" id="WP_033430182.1">
    <property type="nucleotide sequence ID" value="NZ_CP034550.1"/>
</dbReference>
<dbReference type="SUPFAM" id="SSF47336">
    <property type="entry name" value="ACP-like"/>
    <property type="match status" value="1"/>
</dbReference>
<feature type="domain" description="Carrier" evidence="1">
    <location>
        <begin position="1"/>
        <end position="76"/>
    </location>
</feature>
<organism evidence="2 3">
    <name type="scientific">Saccharothrix syringae</name>
    <name type="common">Nocardiopsis syringae</name>
    <dbReference type="NCBI Taxonomy" id="103733"/>
    <lineage>
        <taxon>Bacteria</taxon>
        <taxon>Bacillati</taxon>
        <taxon>Actinomycetota</taxon>
        <taxon>Actinomycetes</taxon>
        <taxon>Pseudonocardiales</taxon>
        <taxon>Pseudonocardiaceae</taxon>
        <taxon>Saccharothrix</taxon>
    </lineage>
</organism>
<dbReference type="EMBL" id="CP034550">
    <property type="protein sequence ID" value="QFZ20985.1"/>
    <property type="molecule type" value="Genomic_DNA"/>
</dbReference>
<dbReference type="Proteomes" id="UP000325787">
    <property type="component" value="Chromosome"/>
</dbReference>
<dbReference type="OrthoDB" id="677810at2"/>
<dbReference type="Gene3D" id="1.10.1200.10">
    <property type="entry name" value="ACP-like"/>
    <property type="match status" value="1"/>
</dbReference>
<dbReference type="InterPro" id="IPR009081">
    <property type="entry name" value="PP-bd_ACP"/>
</dbReference>
<dbReference type="KEGG" id="ssyi:EKG83_29590"/>